<evidence type="ECO:0000256" key="1">
    <source>
        <dbReference type="SAM" id="SignalP"/>
    </source>
</evidence>
<name>A0A085GMQ8_EWIA3</name>
<dbReference type="AlphaFoldDB" id="A0A085GMQ8"/>
<feature type="signal peptide" evidence="1">
    <location>
        <begin position="1"/>
        <end position="20"/>
    </location>
</feature>
<sequence>MKNKLLVFCLSAMLPGCAHYFDQKYDLNSESNQMPQVVEADDIKTRPYQKYDAAFLGKRVEYNAKTQQLLSQNVNIESYEPIDLPTLLESVADQTGISYRINDSLPNSEKTGSQAAPLQAHTINFNGTFEEFMRYISVLYDVSSTLDHNNVLTTSLYETYAIKLDFYGQNNKFEASLDLSSNEATAEGGLIAKSETKFESTFWEDVKDMAEKYVSSGIYSLFKDASILTFTARPSEHKTLSQILKKYQTDNSRQFIVSYKVFVLDKRKIKKAGAAMNIDLINGGTGINLTTAMMKSAEGTFKAGRKFYSPEAGRTLNINAQLDAFYELTGSRVLQSGTFVTRNNMPIPLNMTKRQNYVSGRTRTINETTNRETIEVTTDRIITGTSFIITPRVLSDGRIEVSSGFTKRFLNGLDTFELIQLPVVTTTETFNVSTVTAGTLLMVSKYQATEMSDGQRAMLIGAGGESNQSDATVVMVVGIDYHQAPYSLK</sequence>
<gene>
    <name evidence="2" type="ORF">GEAM_0530</name>
</gene>
<organism evidence="2 3">
    <name type="scientific">Ewingella americana (strain ATCC 33852 / DSM 4580 / CCUG 14506 / JCM 5911 / LMG 7869 / NCTC 12157 / CDC 1468-78)</name>
    <dbReference type="NCBI Taxonomy" id="910964"/>
    <lineage>
        <taxon>Bacteria</taxon>
        <taxon>Pseudomonadati</taxon>
        <taxon>Pseudomonadota</taxon>
        <taxon>Gammaproteobacteria</taxon>
        <taxon>Enterobacterales</taxon>
        <taxon>Yersiniaceae</taxon>
        <taxon>Ewingella</taxon>
    </lineage>
</organism>
<comment type="caution">
    <text evidence="2">The sequence shown here is derived from an EMBL/GenBank/DDBJ whole genome shotgun (WGS) entry which is preliminary data.</text>
</comment>
<dbReference type="OrthoDB" id="5918481at2"/>
<accession>A0A085GMQ8</accession>
<dbReference type="EMBL" id="JMPJ01000022">
    <property type="protein sequence ID" value="KFC85003.1"/>
    <property type="molecule type" value="Genomic_DNA"/>
</dbReference>
<dbReference type="RefSeq" id="WP_034787892.1">
    <property type="nucleotide sequence ID" value="NZ_JMPJ01000022.1"/>
</dbReference>
<keyword evidence="1" id="KW-0732">Signal</keyword>
<dbReference type="Proteomes" id="UP000028640">
    <property type="component" value="Unassembled WGS sequence"/>
</dbReference>
<keyword evidence="3" id="KW-1185">Reference proteome</keyword>
<feature type="chain" id="PRO_5001791361" evidence="1">
    <location>
        <begin position="21"/>
        <end position="489"/>
    </location>
</feature>
<proteinExistence type="predicted"/>
<protein>
    <submittedName>
        <fullName evidence="2">Outer membrane pilus biosynthesis protein C</fullName>
    </submittedName>
</protein>
<evidence type="ECO:0000313" key="3">
    <source>
        <dbReference type="Proteomes" id="UP000028640"/>
    </source>
</evidence>
<evidence type="ECO:0000313" key="2">
    <source>
        <dbReference type="EMBL" id="KFC85003.1"/>
    </source>
</evidence>
<dbReference type="GeneID" id="78378874"/>
<dbReference type="eggNOG" id="COG1450">
    <property type="taxonomic scope" value="Bacteria"/>
</dbReference>
<dbReference type="STRING" id="910964.GEAM_0530"/>
<reference evidence="2 3" key="1">
    <citation type="submission" date="2014-05" db="EMBL/GenBank/DDBJ databases">
        <title>ATOL: Assembling a taxonomically balanced genome-scale reconstruction of the evolutionary history of the Enterobacteriaceae.</title>
        <authorList>
            <person name="Plunkett G.III."/>
            <person name="Neeno-Eckwall E.C."/>
            <person name="Glasner J.D."/>
            <person name="Perna N.T."/>
        </authorList>
    </citation>
    <scope>NUCLEOTIDE SEQUENCE [LARGE SCALE GENOMIC DNA]</scope>
    <source>
        <strain evidence="2 3">ATCC 33852</strain>
    </source>
</reference>